<accession>A0A8S0V159</accession>
<dbReference type="Gramene" id="OE9A120937T1">
    <property type="protein sequence ID" value="OE9A120937C1"/>
    <property type="gene ID" value="OE9A120937"/>
</dbReference>
<name>A0A8S0V159_OLEEU</name>
<organism evidence="3 4">
    <name type="scientific">Olea europaea subsp. europaea</name>
    <dbReference type="NCBI Taxonomy" id="158383"/>
    <lineage>
        <taxon>Eukaryota</taxon>
        <taxon>Viridiplantae</taxon>
        <taxon>Streptophyta</taxon>
        <taxon>Embryophyta</taxon>
        <taxon>Tracheophyta</taxon>
        <taxon>Spermatophyta</taxon>
        <taxon>Magnoliopsida</taxon>
        <taxon>eudicotyledons</taxon>
        <taxon>Gunneridae</taxon>
        <taxon>Pentapetalae</taxon>
        <taxon>asterids</taxon>
        <taxon>lamiids</taxon>
        <taxon>Lamiales</taxon>
        <taxon>Oleaceae</taxon>
        <taxon>Oleeae</taxon>
        <taxon>Olea</taxon>
    </lineage>
</organism>
<evidence type="ECO:0000256" key="2">
    <source>
        <dbReference type="SAM" id="Phobius"/>
    </source>
</evidence>
<evidence type="ECO:0000313" key="3">
    <source>
        <dbReference type="EMBL" id="CAA3022837.1"/>
    </source>
</evidence>
<dbReference type="AlphaFoldDB" id="A0A8S0V159"/>
<evidence type="ECO:0000256" key="1">
    <source>
        <dbReference type="SAM" id="MobiDB-lite"/>
    </source>
</evidence>
<feature type="region of interest" description="Disordered" evidence="1">
    <location>
        <begin position="1"/>
        <end position="56"/>
    </location>
</feature>
<keyword evidence="2" id="KW-1133">Transmembrane helix</keyword>
<keyword evidence="2" id="KW-0812">Transmembrane</keyword>
<sequence>MANSEGFPAANAEKELNPGQNKDFQVDSVSSDIATSKDLKEQTEAEEKRKEEEARKDTIQTIKTAIVVSGIVVAVVGAIFAITKKIKEK</sequence>
<dbReference type="Proteomes" id="UP000594638">
    <property type="component" value="Unassembled WGS sequence"/>
</dbReference>
<feature type="compositionally biased region" description="Basic and acidic residues" evidence="1">
    <location>
        <begin position="35"/>
        <end position="56"/>
    </location>
</feature>
<reference evidence="3 4" key="1">
    <citation type="submission" date="2019-12" db="EMBL/GenBank/DDBJ databases">
        <authorList>
            <person name="Alioto T."/>
            <person name="Alioto T."/>
            <person name="Gomez Garrido J."/>
        </authorList>
    </citation>
    <scope>NUCLEOTIDE SEQUENCE [LARGE SCALE GENOMIC DNA]</scope>
</reference>
<keyword evidence="2" id="KW-0472">Membrane</keyword>
<keyword evidence="4" id="KW-1185">Reference proteome</keyword>
<proteinExistence type="predicted"/>
<dbReference type="OrthoDB" id="1933396at2759"/>
<comment type="caution">
    <text evidence="3">The sequence shown here is derived from an EMBL/GenBank/DDBJ whole genome shotgun (WGS) entry which is preliminary data.</text>
</comment>
<protein>
    <submittedName>
        <fullName evidence="3">Uncharacterized protein LOC105174048</fullName>
    </submittedName>
</protein>
<evidence type="ECO:0000313" key="4">
    <source>
        <dbReference type="Proteomes" id="UP000594638"/>
    </source>
</evidence>
<feature type="transmembrane region" description="Helical" evidence="2">
    <location>
        <begin position="65"/>
        <end position="83"/>
    </location>
</feature>
<gene>
    <name evidence="3" type="ORF">OLEA9_A120937</name>
</gene>
<dbReference type="PANTHER" id="PTHR37741:SF1">
    <property type="entry name" value="TRANSMEMBRANE PROTEIN"/>
    <property type="match status" value="1"/>
</dbReference>
<dbReference type="EMBL" id="CACTIH010009078">
    <property type="protein sequence ID" value="CAA3022837.1"/>
    <property type="molecule type" value="Genomic_DNA"/>
</dbReference>
<dbReference type="PANTHER" id="PTHR37741">
    <property type="entry name" value="TRANSMEMBRANE PROTEIN"/>
    <property type="match status" value="1"/>
</dbReference>
<feature type="compositionally biased region" description="Polar residues" evidence="1">
    <location>
        <begin position="18"/>
        <end position="34"/>
    </location>
</feature>